<comment type="caution">
    <text evidence="9">The sequence shown here is derived from an EMBL/GenBank/DDBJ whole genome shotgun (WGS) entry which is preliminary data.</text>
</comment>
<keyword evidence="3" id="KW-0677">Repeat</keyword>
<evidence type="ECO:0000256" key="5">
    <source>
        <dbReference type="ARBA" id="ARBA00022833"/>
    </source>
</evidence>
<proteinExistence type="predicted"/>
<dbReference type="AlphaFoldDB" id="A0A8H7W355"/>
<keyword evidence="5" id="KW-0862">Zinc</keyword>
<dbReference type="Pfam" id="PF12756">
    <property type="entry name" value="zf-C2H2_2"/>
    <property type="match status" value="1"/>
</dbReference>
<sequence length="562" mass="66044">MQQGTVENVESNASNNDLKIDRPRTRTYIKQETEEDSKVYLECALYSPVKIESSSSEISKYDSTSSKGVKNRRCSICDITFHNRRLYLDHELHSHKTKETPIIDLETFCCNICNKRYSSGFKYRRHMAKQNNIHIPLIKPHSKPNPSITPDFKDPNNYCISCNYTYKSRKDYYRHMVKIHHMQLSRFSSKPHRPKNMKPVIDLLNMYCDICNSTFGVKNVYIQHLVQVHEMTLPDLYSEPSNFDPEGLYCKMCDKRYKYKWDFTAHLRKIHNITSSPFDSIPNVDDQNNYCSACDKPFLSRKELYWDTSLHLSSIHLDQIPELYQGVDCKNPSKNDLRFERHCVDCQKVFLLKCLYTIHMDKIHGVEPQKCLPKVDDPDVNSPNNHCTSCVKTYHSRNVYKQHLAKVHHLIVPTLPSRCIKINNTMPVVDLLDKHCNVCNRVYKSLNNYREHMSRYHHIIFPRAETFRKYVNRNEIPVIDEIGNYCTACDRVYRSRPSYKGHLYAIHGIYIPKSPQINHDTNNHCASCNKTYSSPGNYKRHLNSIHHKKTLKIKQEDTTEHI</sequence>
<feature type="domain" description="C2H2-type" evidence="8">
    <location>
        <begin position="387"/>
        <end position="409"/>
    </location>
</feature>
<evidence type="ECO:0000256" key="3">
    <source>
        <dbReference type="ARBA" id="ARBA00022737"/>
    </source>
</evidence>
<dbReference type="GO" id="GO:0005634">
    <property type="term" value="C:nucleus"/>
    <property type="evidence" value="ECO:0007669"/>
    <property type="project" value="UniProtKB-SubCell"/>
</dbReference>
<dbReference type="GO" id="GO:0008270">
    <property type="term" value="F:zinc ion binding"/>
    <property type="evidence" value="ECO:0007669"/>
    <property type="project" value="UniProtKB-KW"/>
</dbReference>
<keyword evidence="10" id="KW-1185">Reference proteome</keyword>
<dbReference type="Pfam" id="PF00096">
    <property type="entry name" value="zf-C2H2"/>
    <property type="match status" value="1"/>
</dbReference>
<dbReference type="Gene3D" id="3.30.160.60">
    <property type="entry name" value="Classic Zinc Finger"/>
    <property type="match status" value="3"/>
</dbReference>
<evidence type="ECO:0000256" key="6">
    <source>
        <dbReference type="ARBA" id="ARBA00023242"/>
    </source>
</evidence>
<protein>
    <recommendedName>
        <fullName evidence="8">C2H2-type domain-containing protein</fullName>
    </recommendedName>
</protein>
<reference evidence="9" key="1">
    <citation type="submission" date="2021-01" db="EMBL/GenBank/DDBJ databases">
        <title>Metabolic potential, ecology and presence of endohyphal bacteria is reflected in genomic diversity of Mucoromycotina.</title>
        <authorList>
            <person name="Muszewska A."/>
            <person name="Okrasinska A."/>
            <person name="Steczkiewicz K."/>
            <person name="Drgas O."/>
            <person name="Orlowska M."/>
            <person name="Perlinska-Lenart U."/>
            <person name="Aleksandrzak-Piekarczyk T."/>
            <person name="Szatraj K."/>
            <person name="Zielenkiewicz U."/>
            <person name="Pilsyk S."/>
            <person name="Malc E."/>
            <person name="Mieczkowski P."/>
            <person name="Kruszewska J.S."/>
            <person name="Biernat P."/>
            <person name="Pawlowska J."/>
        </authorList>
    </citation>
    <scope>NUCLEOTIDE SEQUENCE</scope>
    <source>
        <strain evidence="9">WA0000018081</strain>
    </source>
</reference>
<keyword evidence="4" id="KW-0863">Zinc-finger</keyword>
<keyword evidence="6" id="KW-0539">Nucleus</keyword>
<comment type="subcellular location">
    <subcellularLocation>
        <location evidence="1">Nucleus</location>
    </subcellularLocation>
</comment>
<dbReference type="SUPFAM" id="SSF57667">
    <property type="entry name" value="beta-beta-alpha zinc fingers"/>
    <property type="match status" value="1"/>
</dbReference>
<organism evidence="9 10">
    <name type="scientific">Thamnidium elegans</name>
    <dbReference type="NCBI Taxonomy" id="101142"/>
    <lineage>
        <taxon>Eukaryota</taxon>
        <taxon>Fungi</taxon>
        <taxon>Fungi incertae sedis</taxon>
        <taxon>Mucoromycota</taxon>
        <taxon>Mucoromycotina</taxon>
        <taxon>Mucoromycetes</taxon>
        <taxon>Mucorales</taxon>
        <taxon>Mucorineae</taxon>
        <taxon>Mucoraceae</taxon>
        <taxon>Thamnidium</taxon>
    </lineage>
</organism>
<feature type="domain" description="C2H2-type" evidence="8">
    <location>
        <begin position="486"/>
        <end position="507"/>
    </location>
</feature>
<evidence type="ECO:0000313" key="9">
    <source>
        <dbReference type="EMBL" id="KAG2236844.1"/>
    </source>
</evidence>
<feature type="domain" description="C2H2-type" evidence="8">
    <location>
        <begin position="250"/>
        <end position="271"/>
    </location>
</feature>
<keyword evidence="2" id="KW-0479">Metal-binding</keyword>
<dbReference type="InterPro" id="IPR036236">
    <property type="entry name" value="Znf_C2H2_sf"/>
</dbReference>
<evidence type="ECO:0000256" key="7">
    <source>
        <dbReference type="SAM" id="MobiDB-lite"/>
    </source>
</evidence>
<evidence type="ECO:0000256" key="2">
    <source>
        <dbReference type="ARBA" id="ARBA00022723"/>
    </source>
</evidence>
<evidence type="ECO:0000256" key="4">
    <source>
        <dbReference type="ARBA" id="ARBA00022771"/>
    </source>
</evidence>
<evidence type="ECO:0000313" key="10">
    <source>
        <dbReference type="Proteomes" id="UP000613177"/>
    </source>
</evidence>
<feature type="region of interest" description="Disordered" evidence="7">
    <location>
        <begin position="1"/>
        <end position="25"/>
    </location>
</feature>
<evidence type="ECO:0000256" key="1">
    <source>
        <dbReference type="ARBA" id="ARBA00004123"/>
    </source>
</evidence>
<dbReference type="PROSITE" id="PS00028">
    <property type="entry name" value="ZINC_FINGER_C2H2_1"/>
    <property type="match status" value="8"/>
</dbReference>
<dbReference type="Proteomes" id="UP000613177">
    <property type="component" value="Unassembled WGS sequence"/>
</dbReference>
<feature type="domain" description="C2H2-type" evidence="8">
    <location>
        <begin position="436"/>
        <end position="458"/>
    </location>
</feature>
<dbReference type="InterPro" id="IPR041661">
    <property type="entry name" value="ZN622/Rei1/Reh1_Znf-C2H2"/>
</dbReference>
<evidence type="ECO:0000259" key="8">
    <source>
        <dbReference type="PROSITE" id="PS00028"/>
    </source>
</evidence>
<feature type="domain" description="C2H2-type" evidence="8">
    <location>
        <begin position="343"/>
        <end position="364"/>
    </location>
</feature>
<name>A0A8H7W355_9FUNG</name>
<gene>
    <name evidence="9" type="ORF">INT48_002657</name>
</gene>
<dbReference type="InterPro" id="IPR013087">
    <property type="entry name" value="Znf_C2H2_type"/>
</dbReference>
<dbReference type="EMBL" id="JAEPRE010000012">
    <property type="protein sequence ID" value="KAG2236844.1"/>
    <property type="molecule type" value="Genomic_DNA"/>
</dbReference>
<feature type="domain" description="C2H2-type" evidence="8">
    <location>
        <begin position="208"/>
        <end position="229"/>
    </location>
</feature>
<dbReference type="SMART" id="SM00355">
    <property type="entry name" value="ZnF_C2H2"/>
    <property type="match status" value="10"/>
</dbReference>
<feature type="compositionally biased region" description="Polar residues" evidence="7">
    <location>
        <begin position="1"/>
        <end position="17"/>
    </location>
</feature>
<dbReference type="Pfam" id="PF12874">
    <property type="entry name" value="zf-met"/>
    <property type="match status" value="1"/>
</dbReference>
<feature type="domain" description="C2H2-type" evidence="8">
    <location>
        <begin position="74"/>
        <end position="95"/>
    </location>
</feature>
<accession>A0A8H7W355</accession>
<dbReference type="InterPro" id="IPR050888">
    <property type="entry name" value="ZnF_C2H2-type_TF"/>
</dbReference>
<feature type="domain" description="C2H2-type" evidence="8">
    <location>
        <begin position="525"/>
        <end position="547"/>
    </location>
</feature>
<dbReference type="PANTHER" id="PTHR24406">
    <property type="entry name" value="TRANSCRIPTIONAL REPRESSOR CTCFL-RELATED"/>
    <property type="match status" value="1"/>
</dbReference>